<protein>
    <submittedName>
        <fullName evidence="2">Uncharacterized protein</fullName>
    </submittedName>
</protein>
<proteinExistence type="predicted"/>
<comment type="caution">
    <text evidence="2">The sequence shown here is derived from an EMBL/GenBank/DDBJ whole genome shotgun (WGS) entry which is preliminary data.</text>
</comment>
<evidence type="ECO:0000313" key="3">
    <source>
        <dbReference type="Proteomes" id="UP000195967"/>
    </source>
</evidence>
<keyword evidence="1" id="KW-0812">Transmembrane</keyword>
<reference evidence="2 3" key="1">
    <citation type="submission" date="2017-04" db="EMBL/GenBank/DDBJ databases">
        <title>Complete genome of Campylobacter concisus ATCC 33237T and draft genomes for an additional eight well characterized C. concisus strains.</title>
        <authorList>
            <person name="Cornelius A.J."/>
            <person name="Miller W.G."/>
            <person name="Lastovica A.J."/>
            <person name="On S.L."/>
            <person name="French N.P."/>
            <person name="Vandenberg O."/>
            <person name="Biggs P.J."/>
        </authorList>
    </citation>
    <scope>NUCLEOTIDE SEQUENCE [LARGE SCALE GENOMIC DNA]</scope>
    <source>
        <strain evidence="2 3">Lasto28.99</strain>
    </source>
</reference>
<accession>A0A1Y5MUV1</accession>
<dbReference type="AlphaFoldDB" id="A0A1Y5MUV1"/>
<gene>
    <name evidence="2" type="ORF">B9N62_06930</name>
</gene>
<feature type="transmembrane region" description="Helical" evidence="1">
    <location>
        <begin position="12"/>
        <end position="30"/>
    </location>
</feature>
<keyword evidence="1" id="KW-0472">Membrane</keyword>
<sequence length="94" mass="10711">MKNFSFTEFLCSNNYFMECFATLFSLFFIFSSELDLLGMLIAAPFAYIIGLFLSFPAFLLVAVLFLALDIVKSFLISIYSLFNSKDKRSNLPSL</sequence>
<evidence type="ECO:0000313" key="2">
    <source>
        <dbReference type="EMBL" id="OUT11064.1"/>
    </source>
</evidence>
<dbReference type="Proteomes" id="UP000195967">
    <property type="component" value="Unassembled WGS sequence"/>
</dbReference>
<name>A0A1Y5MUV1_9BACT</name>
<keyword evidence="1" id="KW-1133">Transmembrane helix</keyword>
<dbReference type="EMBL" id="NDYO01000008">
    <property type="protein sequence ID" value="OUT11064.1"/>
    <property type="molecule type" value="Genomic_DNA"/>
</dbReference>
<organism evidence="2 3">
    <name type="scientific">Campylobacter concisus</name>
    <dbReference type="NCBI Taxonomy" id="199"/>
    <lineage>
        <taxon>Bacteria</taxon>
        <taxon>Pseudomonadati</taxon>
        <taxon>Campylobacterota</taxon>
        <taxon>Epsilonproteobacteria</taxon>
        <taxon>Campylobacterales</taxon>
        <taxon>Campylobacteraceae</taxon>
        <taxon>Campylobacter</taxon>
    </lineage>
</organism>
<evidence type="ECO:0000256" key="1">
    <source>
        <dbReference type="SAM" id="Phobius"/>
    </source>
</evidence>